<dbReference type="FunFam" id="1.20.5.170:FF:000012">
    <property type="entry name" value="Putative transcription factor AP-1"/>
    <property type="match status" value="1"/>
</dbReference>
<feature type="region of interest" description="Disordered" evidence="8">
    <location>
        <begin position="630"/>
        <end position="653"/>
    </location>
</feature>
<evidence type="ECO:0000313" key="10">
    <source>
        <dbReference type="EMBL" id="KAK9408028.1"/>
    </source>
</evidence>
<feature type="region of interest" description="Disordered" evidence="8">
    <location>
        <begin position="207"/>
        <end position="232"/>
    </location>
</feature>
<feature type="region of interest" description="Disordered" evidence="8">
    <location>
        <begin position="440"/>
        <end position="472"/>
    </location>
</feature>
<evidence type="ECO:0000256" key="2">
    <source>
        <dbReference type="ARBA" id="ARBA00023015"/>
    </source>
</evidence>
<dbReference type="InterPro" id="IPR046347">
    <property type="entry name" value="bZIP_sf"/>
</dbReference>
<evidence type="ECO:0000256" key="1">
    <source>
        <dbReference type="ARBA" id="ARBA00006882"/>
    </source>
</evidence>
<evidence type="ECO:0000256" key="5">
    <source>
        <dbReference type="ARBA" id="ARBA00023242"/>
    </source>
</evidence>
<dbReference type="InterPro" id="IPR004827">
    <property type="entry name" value="bZIP"/>
</dbReference>
<evidence type="ECO:0000256" key="7">
    <source>
        <dbReference type="ARBA" id="ARBA00030588"/>
    </source>
</evidence>
<dbReference type="SMART" id="SM00338">
    <property type="entry name" value="BRLZ"/>
    <property type="match status" value="1"/>
</dbReference>
<name>A0AAW1C1X0_CROAD</name>
<dbReference type="PROSITE" id="PS00036">
    <property type="entry name" value="BZIP_BASIC"/>
    <property type="match status" value="1"/>
</dbReference>
<dbReference type="GO" id="GO:0000978">
    <property type="term" value="F:RNA polymerase II cis-regulatory region sequence-specific DNA binding"/>
    <property type="evidence" value="ECO:0007669"/>
    <property type="project" value="TreeGrafter"/>
</dbReference>
<comment type="caution">
    <text evidence="10">The sequence shown here is derived from an EMBL/GenBank/DDBJ whole genome shotgun (WGS) entry which is preliminary data.</text>
</comment>
<keyword evidence="11" id="KW-1185">Reference proteome</keyword>
<dbReference type="Pfam" id="PF00170">
    <property type="entry name" value="bZIP_1"/>
    <property type="match status" value="1"/>
</dbReference>
<dbReference type="CDD" id="cd14696">
    <property type="entry name" value="bZIP_Jun"/>
    <property type="match status" value="1"/>
</dbReference>
<dbReference type="Gene3D" id="1.20.5.170">
    <property type="match status" value="1"/>
</dbReference>
<dbReference type="GO" id="GO:0051726">
    <property type="term" value="P:regulation of cell cycle"/>
    <property type="evidence" value="ECO:0007669"/>
    <property type="project" value="TreeGrafter"/>
</dbReference>
<feature type="compositionally biased region" description="Pro residues" evidence="8">
    <location>
        <begin position="517"/>
        <end position="526"/>
    </location>
</feature>
<dbReference type="PRINTS" id="PR00043">
    <property type="entry name" value="LEUZIPPRJUN"/>
</dbReference>
<evidence type="ECO:0000259" key="9">
    <source>
        <dbReference type="PROSITE" id="PS50217"/>
    </source>
</evidence>
<keyword evidence="4" id="KW-0804">Transcription</keyword>
<feature type="compositionally biased region" description="Gly residues" evidence="8">
    <location>
        <begin position="262"/>
        <end position="273"/>
    </location>
</feature>
<dbReference type="PANTHER" id="PTHR11462:SF37">
    <property type="entry name" value="TRANSCRIPTION FACTOR JUNB"/>
    <property type="match status" value="1"/>
</dbReference>
<keyword evidence="5" id="KW-0539">Nucleus</keyword>
<dbReference type="Proteomes" id="UP001474421">
    <property type="component" value="Unassembled WGS sequence"/>
</dbReference>
<feature type="region of interest" description="Disordered" evidence="8">
    <location>
        <begin position="262"/>
        <end position="329"/>
    </location>
</feature>
<dbReference type="SUPFAM" id="SSF57959">
    <property type="entry name" value="Leucine zipper domain"/>
    <property type="match status" value="1"/>
</dbReference>
<dbReference type="InterPro" id="IPR005643">
    <property type="entry name" value="JNK"/>
</dbReference>
<dbReference type="SUPFAM" id="SSF47454">
    <property type="entry name" value="A DNA-binding domain in eukaryotic transcription factors"/>
    <property type="match status" value="1"/>
</dbReference>
<reference evidence="10 11" key="1">
    <citation type="journal article" date="2024" name="Proc. Natl. Acad. Sci. U.S.A.">
        <title>The genetic regulatory architecture and epigenomic basis for age-related changes in rattlesnake venom.</title>
        <authorList>
            <person name="Hogan M.P."/>
            <person name="Holding M.L."/>
            <person name="Nystrom G.S."/>
            <person name="Colston T.J."/>
            <person name="Bartlett D.A."/>
            <person name="Mason A.J."/>
            <person name="Ellsworth S.A."/>
            <person name="Rautsaw R.M."/>
            <person name="Lawrence K.C."/>
            <person name="Strickland J.L."/>
            <person name="He B."/>
            <person name="Fraser P."/>
            <person name="Margres M.J."/>
            <person name="Gilbert D.M."/>
            <person name="Gibbs H.L."/>
            <person name="Parkinson C.L."/>
            <person name="Rokyta D.R."/>
        </authorList>
    </citation>
    <scope>NUCLEOTIDE SEQUENCE [LARGE SCALE GENOMIC DNA]</scope>
    <source>
        <strain evidence="10">DRR0105</strain>
    </source>
</reference>
<feature type="region of interest" description="Disordered" evidence="8">
    <location>
        <begin position="493"/>
        <end position="552"/>
    </location>
</feature>
<evidence type="ECO:0000256" key="8">
    <source>
        <dbReference type="SAM" id="MobiDB-lite"/>
    </source>
</evidence>
<gene>
    <name evidence="10" type="ORF">NXF25_006802</name>
</gene>
<proteinExistence type="inferred from homology"/>
<dbReference type="Pfam" id="PF03957">
    <property type="entry name" value="Jun"/>
    <property type="match status" value="1"/>
</dbReference>
<evidence type="ECO:0000256" key="4">
    <source>
        <dbReference type="ARBA" id="ARBA00023163"/>
    </source>
</evidence>
<dbReference type="GO" id="GO:0042127">
    <property type="term" value="P:regulation of cell population proliferation"/>
    <property type="evidence" value="ECO:0007669"/>
    <property type="project" value="TreeGrafter"/>
</dbReference>
<dbReference type="GO" id="GO:0005667">
    <property type="term" value="C:transcription regulator complex"/>
    <property type="evidence" value="ECO:0007669"/>
    <property type="project" value="TreeGrafter"/>
</dbReference>
<dbReference type="InterPro" id="IPR008917">
    <property type="entry name" value="TF_DNA-bd_sf"/>
</dbReference>
<feature type="region of interest" description="Disordered" evidence="8">
    <location>
        <begin position="141"/>
        <end position="177"/>
    </location>
</feature>
<protein>
    <recommendedName>
        <fullName evidence="6">Transcription factor JunB</fullName>
    </recommendedName>
    <alternativeName>
        <fullName evidence="7">Transcription factor AP-1 subunit JunB</fullName>
    </alternativeName>
</protein>
<dbReference type="PANTHER" id="PTHR11462">
    <property type="entry name" value="JUN TRANSCRIPTION FACTOR-RELATED"/>
    <property type="match status" value="1"/>
</dbReference>
<dbReference type="GO" id="GO:0000981">
    <property type="term" value="F:DNA-binding transcription factor activity, RNA polymerase II-specific"/>
    <property type="evidence" value="ECO:0007669"/>
    <property type="project" value="TreeGrafter"/>
</dbReference>
<dbReference type="InterPro" id="IPR050946">
    <property type="entry name" value="AP-1_TF_bZIP"/>
</dbReference>
<accession>A0AAW1C1X0</accession>
<dbReference type="InterPro" id="IPR002112">
    <property type="entry name" value="Leuzip_Jun"/>
</dbReference>
<feature type="compositionally biased region" description="Low complexity" evidence="8">
    <location>
        <begin position="142"/>
        <end position="152"/>
    </location>
</feature>
<dbReference type="EMBL" id="JAOTOJ010000002">
    <property type="protein sequence ID" value="KAK9408028.1"/>
    <property type="molecule type" value="Genomic_DNA"/>
</dbReference>
<dbReference type="AlphaFoldDB" id="A0AAW1C1X0"/>
<organism evidence="10 11">
    <name type="scientific">Crotalus adamanteus</name>
    <name type="common">Eastern diamondback rattlesnake</name>
    <dbReference type="NCBI Taxonomy" id="8729"/>
    <lineage>
        <taxon>Eukaryota</taxon>
        <taxon>Metazoa</taxon>
        <taxon>Chordata</taxon>
        <taxon>Craniata</taxon>
        <taxon>Vertebrata</taxon>
        <taxon>Euteleostomi</taxon>
        <taxon>Lepidosauria</taxon>
        <taxon>Squamata</taxon>
        <taxon>Bifurcata</taxon>
        <taxon>Unidentata</taxon>
        <taxon>Episquamata</taxon>
        <taxon>Toxicofera</taxon>
        <taxon>Serpentes</taxon>
        <taxon>Colubroidea</taxon>
        <taxon>Viperidae</taxon>
        <taxon>Crotalinae</taxon>
        <taxon>Crotalus</taxon>
    </lineage>
</organism>
<keyword evidence="3" id="KW-0238">DNA-binding</keyword>
<comment type="similarity">
    <text evidence="1">Belongs to the bZIP family. Jun subfamily.</text>
</comment>
<evidence type="ECO:0000256" key="6">
    <source>
        <dbReference type="ARBA" id="ARBA00029505"/>
    </source>
</evidence>
<keyword evidence="2" id="KW-0805">Transcription regulation</keyword>
<evidence type="ECO:0000313" key="11">
    <source>
        <dbReference type="Proteomes" id="UP001474421"/>
    </source>
</evidence>
<feature type="domain" description="BZIP" evidence="9">
    <location>
        <begin position="552"/>
        <end position="615"/>
    </location>
</feature>
<dbReference type="PROSITE" id="PS50217">
    <property type="entry name" value="BZIP"/>
    <property type="match status" value="1"/>
</dbReference>
<evidence type="ECO:0000256" key="3">
    <source>
        <dbReference type="ARBA" id="ARBA00023125"/>
    </source>
</evidence>
<sequence length="653" mass="66897">MAVPASDQLSRDLRIGLGYWSRPAVFGCDASPSEQPMRRATHLLTHGICLLRSEIYGRLSEVLAAPVTVVGNCATSVSDKVSRRAFAWVSLLASAGSAARLSCDCVLFIRQEGRGERKGRQNQATRLSSLRPPLLNREGRVAAAAPAKKGGPQVESAEPRAVAQRPGDGEPAPGVKNSLQPVAALEAELAAGTASFLFLEARQTWGPGGGGGRGHSKPAAVPPSMNSGGGRTGARVAVKMEVAPYYGEEGLELLPDFVQLPGFGGGPGAGGPTGLEPPEESGAVQQRKLLLAGKQQQPPPPPRDLGAASPGNATLPPAGPFLRPRGGTSSAVHRLIQETAVGGGGGPEVGPAVLQPLLKLPAAADLEQLLIQAGSPGLAGPSSPTGGGPSVVAAAGGAPFLYRSPQPSAPPQAVTQEQEGFADGFVKALADLHKQNQLLGVSPAPLSPTQHPGGPCCPSSRQDPPAVYTTLGNFNPASPSAAGTFFAPQPVARLPAPGSAGRALEEPQTVPEAPVVSAPPPPPPLPLSGLSSGESPPPPSSLSPLDAESQERLKAERKRLRNRIAASKCRRRKLERIARLEEKVKALKGQNAELAATASLLRSQVTQLQGRVRSHLSSGCHINAAAAAPAQTMAVGGQPPGREAPTKPETSAC</sequence>